<evidence type="ECO:0000256" key="1">
    <source>
        <dbReference type="ARBA" id="ARBA00022614"/>
    </source>
</evidence>
<dbReference type="Proteomes" id="UP000037510">
    <property type="component" value="Unassembled WGS sequence"/>
</dbReference>
<keyword evidence="2" id="KW-0677">Repeat</keyword>
<dbReference type="EMBL" id="JTDY01007455">
    <property type="protein sequence ID" value="KOB65186.1"/>
    <property type="molecule type" value="Genomic_DNA"/>
</dbReference>
<keyword evidence="1" id="KW-0433">Leucine-rich repeat</keyword>
<organism evidence="4 5">
    <name type="scientific">Operophtera brumata</name>
    <name type="common">Winter moth</name>
    <name type="synonym">Phalaena brumata</name>
    <dbReference type="NCBI Taxonomy" id="104452"/>
    <lineage>
        <taxon>Eukaryota</taxon>
        <taxon>Metazoa</taxon>
        <taxon>Ecdysozoa</taxon>
        <taxon>Arthropoda</taxon>
        <taxon>Hexapoda</taxon>
        <taxon>Insecta</taxon>
        <taxon>Pterygota</taxon>
        <taxon>Neoptera</taxon>
        <taxon>Endopterygota</taxon>
        <taxon>Lepidoptera</taxon>
        <taxon>Glossata</taxon>
        <taxon>Ditrysia</taxon>
        <taxon>Geometroidea</taxon>
        <taxon>Geometridae</taxon>
        <taxon>Larentiinae</taxon>
        <taxon>Operophtera</taxon>
    </lineage>
</organism>
<dbReference type="AlphaFoldDB" id="A0A0L7KQ55"/>
<evidence type="ECO:0000256" key="2">
    <source>
        <dbReference type="ARBA" id="ARBA00022737"/>
    </source>
</evidence>
<proteinExistence type="predicted"/>
<sequence>MPPKETAKKAAAQAIRPPISDASLFFTPDDVIEDLDEGLMEFQKLVTLNLCGNFIENIDATFVPASVRAIELQANRIRSVEAFVENLSPDVLYFGLARNLLNDDGVEGLARLPHYISVLDLSDNDIYNLDPLLEALVRLPNLTSLQLAGNPCSVCAGYARITLMRLTRLKWLDSREILSTDRSVEPFVPHPDDLRSAYFNFTIFRVMSAVQPPKLEKGSVMTFHIELQIPLLDSTRRRFLMFRRYESLTEMVPPPEDEEWPVDKNPSHEASSHESDVYKYLEAVNSREIRNFTTYESNRVQWNKIMNFQEPTIRIFCPDLVALRDTFRTPPPSEQRVVLATMKCALRQPDWSQTSQCFHWDDSLGTDDAIHWGDGDLSVLQYIQGPIKSVKGKTDTDLGSTKQPPPENLTCHFGFSIDTLRA</sequence>
<keyword evidence="5" id="KW-1185">Reference proteome</keyword>
<name>A0A0L7KQ55_OPEBR</name>
<comment type="caution">
    <text evidence="4">The sequence shown here is derived from an EMBL/GenBank/DDBJ whole genome shotgun (WGS) entry which is preliminary data.</text>
</comment>
<gene>
    <name evidence="4" type="ORF">OBRU01_23103</name>
</gene>
<dbReference type="STRING" id="104452.A0A0L7KQ55"/>
<protein>
    <recommendedName>
        <fullName evidence="6">Leucine-rich repeat-containing protein</fullName>
    </recommendedName>
</protein>
<dbReference type="SUPFAM" id="SSF52058">
    <property type="entry name" value="L domain-like"/>
    <property type="match status" value="1"/>
</dbReference>
<feature type="region of interest" description="Disordered" evidence="3">
    <location>
        <begin position="253"/>
        <end position="274"/>
    </location>
</feature>
<evidence type="ECO:0000256" key="3">
    <source>
        <dbReference type="SAM" id="MobiDB-lite"/>
    </source>
</evidence>
<dbReference type="PANTHER" id="PTHR15454">
    <property type="entry name" value="NISCHARIN RELATED"/>
    <property type="match status" value="1"/>
</dbReference>
<dbReference type="InterPro" id="IPR032675">
    <property type="entry name" value="LRR_dom_sf"/>
</dbReference>
<reference evidence="4 5" key="1">
    <citation type="journal article" date="2015" name="Genome Biol. Evol.">
        <title>The genome of winter moth (Operophtera brumata) provides a genomic perspective on sexual dimorphism and phenology.</title>
        <authorList>
            <person name="Derks M.F."/>
            <person name="Smit S."/>
            <person name="Salis L."/>
            <person name="Schijlen E."/>
            <person name="Bossers A."/>
            <person name="Mateman C."/>
            <person name="Pijl A.S."/>
            <person name="de Ridder D."/>
            <person name="Groenen M.A."/>
            <person name="Visser M.E."/>
            <person name="Megens H.J."/>
        </authorList>
    </citation>
    <scope>NUCLEOTIDE SEQUENCE [LARGE SCALE GENOMIC DNA]</scope>
    <source>
        <strain evidence="4">WM2013NL</strain>
        <tissue evidence="4">Head and thorax</tissue>
    </source>
</reference>
<evidence type="ECO:0000313" key="5">
    <source>
        <dbReference type="Proteomes" id="UP000037510"/>
    </source>
</evidence>
<dbReference type="PANTHER" id="PTHR15454:SF19">
    <property type="entry name" value="LEUCINE-RICH REPEAT-CONTAINING PROTEIN 51"/>
    <property type="match status" value="1"/>
</dbReference>
<dbReference type="GO" id="GO:0005737">
    <property type="term" value="C:cytoplasm"/>
    <property type="evidence" value="ECO:0007669"/>
    <property type="project" value="TreeGrafter"/>
</dbReference>
<dbReference type="Gene3D" id="3.80.10.10">
    <property type="entry name" value="Ribonuclease Inhibitor"/>
    <property type="match status" value="1"/>
</dbReference>
<evidence type="ECO:0000313" key="4">
    <source>
        <dbReference type="EMBL" id="KOB65186.1"/>
    </source>
</evidence>
<feature type="compositionally biased region" description="Basic and acidic residues" evidence="3">
    <location>
        <begin position="261"/>
        <end position="274"/>
    </location>
</feature>
<accession>A0A0L7KQ55</accession>
<evidence type="ECO:0008006" key="6">
    <source>
        <dbReference type="Google" id="ProtNLM"/>
    </source>
</evidence>